<dbReference type="InterPro" id="IPR045608">
    <property type="entry name" value="Trypco2"/>
</dbReference>
<proteinExistence type="predicted"/>
<reference evidence="3 4" key="1">
    <citation type="journal article" date="2019" name="Int. J. Syst. Evol. Microbiol.">
        <title>The Global Catalogue of Microorganisms (GCM) 10K type strain sequencing project: providing services to taxonomists for standard genome sequencing and annotation.</title>
        <authorList>
            <consortium name="The Broad Institute Genomics Platform"/>
            <consortium name="The Broad Institute Genome Sequencing Center for Infectious Disease"/>
            <person name="Wu L."/>
            <person name="Ma J."/>
        </authorList>
    </citation>
    <scope>NUCLEOTIDE SEQUENCE [LARGE SCALE GENOMIC DNA]</scope>
    <source>
        <strain evidence="3 4">JCM 13929</strain>
    </source>
</reference>
<protein>
    <recommendedName>
        <fullName evidence="2">Trypsin-co-occurring domain-containing protein</fullName>
    </recommendedName>
</protein>
<accession>A0ABN2EPB0</accession>
<evidence type="ECO:0000313" key="4">
    <source>
        <dbReference type="Proteomes" id="UP001500064"/>
    </source>
</evidence>
<dbReference type="EMBL" id="BAAAMU010000003">
    <property type="protein sequence ID" value="GAA1613595.1"/>
    <property type="molecule type" value="Genomic_DNA"/>
</dbReference>
<organism evidence="3 4">
    <name type="scientific">Nonomuraea maheshkhaliensis</name>
    <dbReference type="NCBI Taxonomy" id="419590"/>
    <lineage>
        <taxon>Bacteria</taxon>
        <taxon>Bacillati</taxon>
        <taxon>Actinomycetota</taxon>
        <taxon>Actinomycetes</taxon>
        <taxon>Streptosporangiales</taxon>
        <taxon>Streptosporangiaceae</taxon>
        <taxon>Nonomuraea</taxon>
    </lineage>
</organism>
<feature type="domain" description="Trypsin-co-occurring" evidence="2">
    <location>
        <begin position="4"/>
        <end position="79"/>
    </location>
</feature>
<evidence type="ECO:0000259" key="2">
    <source>
        <dbReference type="Pfam" id="PF19631"/>
    </source>
</evidence>
<gene>
    <name evidence="3" type="ORF">GCM10009733_007130</name>
</gene>
<dbReference type="Pfam" id="PF19631">
    <property type="entry name" value="Trypco2"/>
    <property type="match status" value="1"/>
</dbReference>
<sequence length="100" mass="10905">MEEIGLPEAIAEVRAGLLAAMEQGADQDLQFPIESVELQFQVGVTREKSGSGGLKVWVVEFEGGAGVTREDVHTVTVTFGSPVDQDGEPVKVRRRRREKP</sequence>
<comment type="caution">
    <text evidence="3">The sequence shown here is derived from an EMBL/GenBank/DDBJ whole genome shotgun (WGS) entry which is preliminary data.</text>
</comment>
<feature type="region of interest" description="Disordered" evidence="1">
    <location>
        <begin position="79"/>
        <end position="100"/>
    </location>
</feature>
<keyword evidence="4" id="KW-1185">Reference proteome</keyword>
<evidence type="ECO:0000256" key="1">
    <source>
        <dbReference type="SAM" id="MobiDB-lite"/>
    </source>
</evidence>
<dbReference type="Proteomes" id="UP001500064">
    <property type="component" value="Unassembled WGS sequence"/>
</dbReference>
<dbReference type="RefSeq" id="WP_346101395.1">
    <property type="nucleotide sequence ID" value="NZ_BAAAMU010000003.1"/>
</dbReference>
<name>A0ABN2EPB0_9ACTN</name>
<evidence type="ECO:0000313" key="3">
    <source>
        <dbReference type="EMBL" id="GAA1613595.1"/>
    </source>
</evidence>